<dbReference type="PRINTS" id="PR00377">
    <property type="entry name" value="IMPHPHTASES"/>
</dbReference>
<dbReference type="PANTHER" id="PTHR43028">
    <property type="entry name" value="3'(2'),5'-BISPHOSPHATE NUCLEOTIDASE 1"/>
    <property type="match status" value="1"/>
</dbReference>
<protein>
    <recommendedName>
        <fullName evidence="4">3'(2'),5-bisphosphonucleoside 3'(2')-phosphohydrolase</fullName>
    </recommendedName>
    <alternativeName>
        <fullName evidence="5">DPNPase</fullName>
    </alternativeName>
</protein>
<gene>
    <name evidence="7" type="ORF">BJY26_000741</name>
</gene>
<dbReference type="Gene3D" id="3.40.190.80">
    <property type="match status" value="1"/>
</dbReference>
<feature type="binding site" evidence="6">
    <location>
        <position position="64"/>
    </location>
    <ligand>
        <name>Mg(2+)</name>
        <dbReference type="ChEBI" id="CHEBI:18420"/>
        <label>1</label>
        <note>catalytic</note>
    </ligand>
</feature>
<dbReference type="GO" id="GO:0000103">
    <property type="term" value="P:sulfate assimilation"/>
    <property type="evidence" value="ECO:0007669"/>
    <property type="project" value="TreeGrafter"/>
</dbReference>
<reference evidence="7 8" key="1">
    <citation type="submission" date="2020-07" db="EMBL/GenBank/DDBJ databases">
        <title>Sequencing the genomes of 1000 actinobacteria strains.</title>
        <authorList>
            <person name="Klenk H.-P."/>
        </authorList>
    </citation>
    <scope>NUCLEOTIDE SEQUENCE [LARGE SCALE GENOMIC DNA]</scope>
    <source>
        <strain evidence="7 8">DSM 26341</strain>
    </source>
</reference>
<dbReference type="Proteomes" id="UP000539111">
    <property type="component" value="Unassembled WGS sequence"/>
</dbReference>
<comment type="cofactor">
    <cofactor evidence="6">
        <name>Mg(2+)</name>
        <dbReference type="ChEBI" id="CHEBI:18420"/>
    </cofactor>
</comment>
<dbReference type="GO" id="GO:0008441">
    <property type="term" value="F:3'(2'),5'-bisphosphate nucleotidase activity"/>
    <property type="evidence" value="ECO:0007669"/>
    <property type="project" value="UniProtKB-EC"/>
</dbReference>
<dbReference type="InterPro" id="IPR020583">
    <property type="entry name" value="Inositol_monoP_metal-BS"/>
</dbReference>
<evidence type="ECO:0000256" key="2">
    <source>
        <dbReference type="ARBA" id="ARBA00022723"/>
    </source>
</evidence>
<dbReference type="GO" id="GO:0046872">
    <property type="term" value="F:metal ion binding"/>
    <property type="evidence" value="ECO:0007669"/>
    <property type="project" value="UniProtKB-KW"/>
</dbReference>
<evidence type="ECO:0000256" key="1">
    <source>
        <dbReference type="ARBA" id="ARBA00001625"/>
    </source>
</evidence>
<keyword evidence="2 6" id="KW-0479">Metal-binding</keyword>
<comment type="caution">
    <text evidence="7">The sequence shown here is derived from an EMBL/GenBank/DDBJ whole genome shotgun (WGS) entry which is preliminary data.</text>
</comment>
<name>A0A7Z0AAA9_9MICO</name>
<evidence type="ECO:0000256" key="3">
    <source>
        <dbReference type="ARBA" id="ARBA00022842"/>
    </source>
</evidence>
<feature type="binding site" evidence="6">
    <location>
        <position position="61"/>
    </location>
    <ligand>
        <name>Mg(2+)</name>
        <dbReference type="ChEBI" id="CHEBI:18420"/>
        <label>1</label>
        <note>catalytic</note>
    </ligand>
</feature>
<dbReference type="InterPro" id="IPR000760">
    <property type="entry name" value="Inositol_monophosphatase-like"/>
</dbReference>
<feature type="binding site" evidence="6">
    <location>
        <position position="186"/>
    </location>
    <ligand>
        <name>Mg(2+)</name>
        <dbReference type="ChEBI" id="CHEBI:18420"/>
        <label>1</label>
        <note>catalytic</note>
    </ligand>
</feature>
<proteinExistence type="predicted"/>
<sequence>MRSDIGGADYEPRTLKDSGDARSHEFLMKQLAGFRPDDAVLSEEGADSNERLSADRVWIVDPLDGTREFSERSDGVWRDDWAVHVALWSKADGLIAGAVALPGRGQVFDTSGFDLPSEPGQRTGGVDGGTLKLAASRSHPPKLIDDIVGAYDVDLVRMGSAGVKTMSVITGETDAYIHAGGQYEWDSAAPVAVARAHGLHASRLDGTDLIYNRADPWLPDLFICRPALVPRITEILAAMNHEEHND</sequence>
<evidence type="ECO:0000313" key="8">
    <source>
        <dbReference type="Proteomes" id="UP000539111"/>
    </source>
</evidence>
<keyword evidence="8" id="KW-1185">Reference proteome</keyword>
<dbReference type="PROSITE" id="PS00629">
    <property type="entry name" value="IMP_1"/>
    <property type="match status" value="1"/>
</dbReference>
<dbReference type="EMBL" id="JACBZP010000001">
    <property type="protein sequence ID" value="NYI66435.1"/>
    <property type="molecule type" value="Genomic_DNA"/>
</dbReference>
<dbReference type="GO" id="GO:0050427">
    <property type="term" value="P:3'-phosphoadenosine 5'-phosphosulfate metabolic process"/>
    <property type="evidence" value="ECO:0007669"/>
    <property type="project" value="TreeGrafter"/>
</dbReference>
<dbReference type="AlphaFoldDB" id="A0A7Z0AAA9"/>
<dbReference type="InterPro" id="IPR050725">
    <property type="entry name" value="CysQ/Inositol_MonoPase"/>
</dbReference>
<dbReference type="PANTHER" id="PTHR43028:SF5">
    <property type="entry name" value="3'(2'),5'-BISPHOSPHATE NUCLEOTIDASE 1"/>
    <property type="match status" value="1"/>
</dbReference>
<accession>A0A7Z0AAA9</accession>
<dbReference type="SUPFAM" id="SSF56655">
    <property type="entry name" value="Carbohydrate phosphatase"/>
    <property type="match status" value="1"/>
</dbReference>
<keyword evidence="3 6" id="KW-0460">Magnesium</keyword>
<organism evidence="7 8">
    <name type="scientific">Spelaeicoccus albus</name>
    <dbReference type="NCBI Taxonomy" id="1280376"/>
    <lineage>
        <taxon>Bacteria</taxon>
        <taxon>Bacillati</taxon>
        <taxon>Actinomycetota</taxon>
        <taxon>Actinomycetes</taxon>
        <taxon>Micrococcales</taxon>
        <taxon>Brevibacteriaceae</taxon>
        <taxon>Spelaeicoccus</taxon>
    </lineage>
</organism>
<evidence type="ECO:0000256" key="5">
    <source>
        <dbReference type="ARBA" id="ARBA00042530"/>
    </source>
</evidence>
<feature type="binding site" evidence="6">
    <location>
        <position position="43"/>
    </location>
    <ligand>
        <name>Mg(2+)</name>
        <dbReference type="ChEBI" id="CHEBI:18420"/>
        <label>1</label>
        <note>catalytic</note>
    </ligand>
</feature>
<evidence type="ECO:0000256" key="6">
    <source>
        <dbReference type="PIRSR" id="PIRSR600760-2"/>
    </source>
</evidence>
<dbReference type="Pfam" id="PF00459">
    <property type="entry name" value="Inositol_P"/>
    <property type="match status" value="1"/>
</dbReference>
<keyword evidence="7" id="KW-0378">Hydrolase</keyword>
<evidence type="ECO:0000313" key="7">
    <source>
        <dbReference type="EMBL" id="NYI66435.1"/>
    </source>
</evidence>
<comment type="catalytic activity">
    <reaction evidence="1">
        <text>adenosine 3',5'-bisphosphate + H2O = AMP + phosphate</text>
        <dbReference type="Rhea" id="RHEA:10040"/>
        <dbReference type="ChEBI" id="CHEBI:15377"/>
        <dbReference type="ChEBI" id="CHEBI:43474"/>
        <dbReference type="ChEBI" id="CHEBI:58343"/>
        <dbReference type="ChEBI" id="CHEBI:456215"/>
        <dbReference type="EC" id="3.1.3.7"/>
    </reaction>
</comment>
<evidence type="ECO:0000256" key="4">
    <source>
        <dbReference type="ARBA" id="ARBA00041694"/>
    </source>
</evidence>
<dbReference type="CDD" id="cd01638">
    <property type="entry name" value="CysQ"/>
    <property type="match status" value="1"/>
</dbReference>
<feature type="binding site" evidence="6">
    <location>
        <position position="63"/>
    </location>
    <ligand>
        <name>Mg(2+)</name>
        <dbReference type="ChEBI" id="CHEBI:18420"/>
        <label>1</label>
        <note>catalytic</note>
    </ligand>
</feature>
<dbReference type="Gene3D" id="3.30.540.10">
    <property type="entry name" value="Fructose-1,6-Bisphosphatase, subunit A, domain 1"/>
    <property type="match status" value="1"/>
</dbReference>